<reference evidence="9" key="1">
    <citation type="submission" date="2020-01" db="EMBL/GenBank/DDBJ databases">
        <title>The Celery Genome Sequence Reveals Sequential Paleo-tetraploidization, Resistance Gene Elimination, Karyotype Evolution, and Functional Innovation in Apiales.</title>
        <authorList>
            <person name="Song X."/>
        </authorList>
    </citation>
    <scope>NUCLEOTIDE SEQUENCE</scope>
    <source>
        <tissue evidence="9">Leaf</tissue>
    </source>
</reference>
<keyword evidence="3" id="KW-0808">Transferase</keyword>
<dbReference type="GO" id="GO:0044773">
    <property type="term" value="P:mitotic DNA damage checkpoint signaling"/>
    <property type="evidence" value="ECO:0007669"/>
    <property type="project" value="TreeGrafter"/>
</dbReference>
<dbReference type="EMBL" id="WRXP01000441">
    <property type="protein sequence ID" value="KAF1002764.1"/>
    <property type="molecule type" value="Genomic_DNA"/>
</dbReference>
<evidence type="ECO:0000256" key="3">
    <source>
        <dbReference type="ARBA" id="ARBA00022679"/>
    </source>
</evidence>
<evidence type="ECO:0000313" key="10">
    <source>
        <dbReference type="Proteomes" id="UP000593563"/>
    </source>
</evidence>
<dbReference type="AlphaFoldDB" id="A0A6L5BF56"/>
<feature type="domain" description="Protein kinase" evidence="8">
    <location>
        <begin position="1"/>
        <end position="385"/>
    </location>
</feature>
<dbReference type="PROSITE" id="PS50011">
    <property type="entry name" value="PROTEIN_KINASE_DOM"/>
    <property type="match status" value="1"/>
</dbReference>
<dbReference type="PANTHER" id="PTHR44167">
    <property type="entry name" value="OVARIAN-SPECIFIC SERINE/THREONINE-PROTEIN KINASE LOK-RELATED"/>
    <property type="match status" value="1"/>
</dbReference>
<accession>A0A6L5BF56</accession>
<dbReference type="EC" id="2.7.11.1" evidence="1"/>
<evidence type="ECO:0000256" key="4">
    <source>
        <dbReference type="ARBA" id="ARBA00022741"/>
    </source>
</evidence>
<dbReference type="SMART" id="SM00220">
    <property type="entry name" value="S_TKc"/>
    <property type="match status" value="1"/>
</dbReference>
<evidence type="ECO:0000256" key="7">
    <source>
        <dbReference type="SAM" id="MobiDB-lite"/>
    </source>
</evidence>
<dbReference type="SUPFAM" id="SSF56112">
    <property type="entry name" value="Protein kinase-like (PK-like)"/>
    <property type="match status" value="1"/>
</dbReference>
<dbReference type="GO" id="GO:0005634">
    <property type="term" value="C:nucleus"/>
    <property type="evidence" value="ECO:0007669"/>
    <property type="project" value="TreeGrafter"/>
</dbReference>
<dbReference type="PROSITE" id="PS00108">
    <property type="entry name" value="PROTEIN_KINASE_ST"/>
    <property type="match status" value="1"/>
</dbReference>
<evidence type="ECO:0000259" key="8">
    <source>
        <dbReference type="PROSITE" id="PS50011"/>
    </source>
</evidence>
<dbReference type="Proteomes" id="UP000593563">
    <property type="component" value="Unassembled WGS sequence"/>
</dbReference>
<dbReference type="InterPro" id="IPR008271">
    <property type="entry name" value="Ser/Thr_kinase_AS"/>
</dbReference>
<dbReference type="InterPro" id="IPR000719">
    <property type="entry name" value="Prot_kinase_dom"/>
</dbReference>
<keyword evidence="4" id="KW-0547">Nucleotide-binding</keyword>
<evidence type="ECO:0000256" key="1">
    <source>
        <dbReference type="ARBA" id="ARBA00012513"/>
    </source>
</evidence>
<dbReference type="GO" id="GO:0005524">
    <property type="term" value="F:ATP binding"/>
    <property type="evidence" value="ECO:0007669"/>
    <property type="project" value="UniProtKB-KW"/>
</dbReference>
<name>A0A6L5BF56_APIGR</name>
<keyword evidence="5" id="KW-0418">Kinase</keyword>
<keyword evidence="2" id="KW-0723">Serine/threonine-protein kinase</keyword>
<dbReference type="FunFam" id="1.10.510.10:FF:001209">
    <property type="entry name" value="Kinase like protein"/>
    <property type="match status" value="1"/>
</dbReference>
<dbReference type="PANTHER" id="PTHR44167:SF23">
    <property type="entry name" value="CDC7 KINASE, ISOFORM A-RELATED"/>
    <property type="match status" value="1"/>
</dbReference>
<dbReference type="GO" id="GO:0004674">
    <property type="term" value="F:protein serine/threonine kinase activity"/>
    <property type="evidence" value="ECO:0007669"/>
    <property type="project" value="UniProtKB-KW"/>
</dbReference>
<evidence type="ECO:0000256" key="2">
    <source>
        <dbReference type="ARBA" id="ARBA00022527"/>
    </source>
</evidence>
<dbReference type="Gene3D" id="1.10.510.10">
    <property type="entry name" value="Transferase(Phosphotransferase) domain 1"/>
    <property type="match status" value="1"/>
</dbReference>
<dbReference type="InterPro" id="IPR011009">
    <property type="entry name" value="Kinase-like_dom_sf"/>
</dbReference>
<proteinExistence type="predicted"/>
<keyword evidence="6" id="KW-0067">ATP-binding</keyword>
<gene>
    <name evidence="9" type="ORF">AG4045_013565</name>
</gene>
<organism evidence="9 10">
    <name type="scientific">Apium graveolens</name>
    <name type="common">Celery</name>
    <dbReference type="NCBI Taxonomy" id="4045"/>
    <lineage>
        <taxon>Eukaryota</taxon>
        <taxon>Viridiplantae</taxon>
        <taxon>Streptophyta</taxon>
        <taxon>Embryophyta</taxon>
        <taxon>Tracheophyta</taxon>
        <taxon>Spermatophyta</taxon>
        <taxon>Magnoliopsida</taxon>
        <taxon>eudicotyledons</taxon>
        <taxon>Gunneridae</taxon>
        <taxon>Pentapetalae</taxon>
        <taxon>asterids</taxon>
        <taxon>campanulids</taxon>
        <taxon>Apiales</taxon>
        <taxon>Apiaceae</taxon>
        <taxon>Apioideae</taxon>
        <taxon>apioid superclade</taxon>
        <taxon>Apieae</taxon>
        <taxon>Apium</taxon>
    </lineage>
</organism>
<sequence length="385" mass="42987">MAASMIAFSQLNSKLTMVLASNAARRVQTALHLLSLVLESGRPNRLRELLLRCKFLRFTLHLIGSLCSLPRTVFLRPDPVISITMSAFVAFTQALWNLWSGVAFVPRSLRYHQRKNPLANVTKVYTRKRKRNATGILVLAGGDMGAIGGNCPPTIVVDTPAQTVSPKKLKQDDVQKGRSTGESYKSDGKPISTSHKVLKKEITLYQLQWYGYCLFRALSSLHKQGVIHRDVKPENFLFSRMANKGYLIDFNLARDMNKIYGTTGKPKTKEEGPCVGTKGFKAPEVLLKSYFQGPVIDVWSAGVTLVYLTSGRSPFVGDPDQNLMGIAELRGSEDLWEVARLHDRESSFPMVCMYMWRVGGWCVCICGEWVGGVLTRKFARCDDGE</sequence>
<feature type="region of interest" description="Disordered" evidence="7">
    <location>
        <begin position="162"/>
        <end position="190"/>
    </location>
</feature>
<evidence type="ECO:0000256" key="6">
    <source>
        <dbReference type="ARBA" id="ARBA00022840"/>
    </source>
</evidence>
<protein>
    <recommendedName>
        <fullName evidence="1">non-specific serine/threonine protein kinase</fullName>
        <ecNumber evidence="1">2.7.11.1</ecNumber>
    </recommendedName>
</protein>
<evidence type="ECO:0000256" key="5">
    <source>
        <dbReference type="ARBA" id="ARBA00022777"/>
    </source>
</evidence>
<evidence type="ECO:0000313" key="9">
    <source>
        <dbReference type="EMBL" id="KAF1002764.1"/>
    </source>
</evidence>
<dbReference type="Pfam" id="PF00069">
    <property type="entry name" value="Pkinase"/>
    <property type="match status" value="1"/>
</dbReference>
<keyword evidence="10" id="KW-1185">Reference proteome</keyword>
<comment type="caution">
    <text evidence="9">The sequence shown here is derived from an EMBL/GenBank/DDBJ whole genome shotgun (WGS) entry which is preliminary data.</text>
</comment>